<feature type="non-terminal residue" evidence="2">
    <location>
        <position position="270"/>
    </location>
</feature>
<gene>
    <name evidence="2" type="ORF">STAS_12083</name>
</gene>
<dbReference type="AlphaFoldDB" id="A0A5A7PT31"/>
<evidence type="ECO:0000256" key="1">
    <source>
        <dbReference type="SAM" id="MobiDB-lite"/>
    </source>
</evidence>
<keyword evidence="3" id="KW-1185">Reference proteome</keyword>
<organism evidence="2 3">
    <name type="scientific">Striga asiatica</name>
    <name type="common">Asiatic witchweed</name>
    <name type="synonym">Buchnera asiatica</name>
    <dbReference type="NCBI Taxonomy" id="4170"/>
    <lineage>
        <taxon>Eukaryota</taxon>
        <taxon>Viridiplantae</taxon>
        <taxon>Streptophyta</taxon>
        <taxon>Embryophyta</taxon>
        <taxon>Tracheophyta</taxon>
        <taxon>Spermatophyta</taxon>
        <taxon>Magnoliopsida</taxon>
        <taxon>eudicotyledons</taxon>
        <taxon>Gunneridae</taxon>
        <taxon>Pentapetalae</taxon>
        <taxon>asterids</taxon>
        <taxon>lamiids</taxon>
        <taxon>Lamiales</taxon>
        <taxon>Orobanchaceae</taxon>
        <taxon>Buchnereae</taxon>
        <taxon>Striga</taxon>
    </lineage>
</organism>
<dbReference type="EMBL" id="BKCP01005017">
    <property type="protein sequence ID" value="GER35776.1"/>
    <property type="molecule type" value="Genomic_DNA"/>
</dbReference>
<reference evidence="3" key="1">
    <citation type="journal article" date="2019" name="Curr. Biol.">
        <title>Genome Sequence of Striga asiatica Provides Insight into the Evolution of Plant Parasitism.</title>
        <authorList>
            <person name="Yoshida S."/>
            <person name="Kim S."/>
            <person name="Wafula E.K."/>
            <person name="Tanskanen J."/>
            <person name="Kim Y.M."/>
            <person name="Honaas L."/>
            <person name="Yang Z."/>
            <person name="Spallek T."/>
            <person name="Conn C.E."/>
            <person name="Ichihashi Y."/>
            <person name="Cheong K."/>
            <person name="Cui S."/>
            <person name="Der J.P."/>
            <person name="Gundlach H."/>
            <person name="Jiao Y."/>
            <person name="Hori C."/>
            <person name="Ishida J.K."/>
            <person name="Kasahara H."/>
            <person name="Kiba T."/>
            <person name="Kim M.S."/>
            <person name="Koo N."/>
            <person name="Laohavisit A."/>
            <person name="Lee Y.H."/>
            <person name="Lumba S."/>
            <person name="McCourt P."/>
            <person name="Mortimer J.C."/>
            <person name="Mutuku J.M."/>
            <person name="Nomura T."/>
            <person name="Sasaki-Sekimoto Y."/>
            <person name="Seto Y."/>
            <person name="Wang Y."/>
            <person name="Wakatake T."/>
            <person name="Sakakibara H."/>
            <person name="Demura T."/>
            <person name="Yamaguchi S."/>
            <person name="Yoneyama K."/>
            <person name="Manabe R.I."/>
            <person name="Nelson D.C."/>
            <person name="Schulman A.H."/>
            <person name="Timko M.P."/>
            <person name="dePamphilis C.W."/>
            <person name="Choi D."/>
            <person name="Shirasu K."/>
        </authorList>
    </citation>
    <scope>NUCLEOTIDE SEQUENCE [LARGE SCALE GENOMIC DNA]</scope>
    <source>
        <strain evidence="3">cv. UVA1</strain>
    </source>
</reference>
<evidence type="ECO:0000313" key="3">
    <source>
        <dbReference type="Proteomes" id="UP000325081"/>
    </source>
</evidence>
<proteinExistence type="predicted"/>
<feature type="region of interest" description="Disordered" evidence="1">
    <location>
        <begin position="184"/>
        <end position="211"/>
    </location>
</feature>
<dbReference type="Proteomes" id="UP000325081">
    <property type="component" value="Unassembled WGS sequence"/>
</dbReference>
<name>A0A5A7PT31_STRAF</name>
<accession>A0A5A7PT31</accession>
<protein>
    <submittedName>
        <fullName evidence="2">Kelch repeat-containing protein 2</fullName>
    </submittedName>
</protein>
<comment type="caution">
    <text evidence="2">The sequence shown here is derived from an EMBL/GenBank/DDBJ whole genome shotgun (WGS) entry which is preliminary data.</text>
</comment>
<evidence type="ECO:0000313" key="2">
    <source>
        <dbReference type="EMBL" id="GER35776.1"/>
    </source>
</evidence>
<sequence length="270" mass="30489">MFIRIEFCNLPVREASGTLNISIRESFPNDTGSPPVRMKGEKHIHTFKVVPSQIQLFEHAQTSNFTRYFPIEMLSTLSYIWWYGALELIERESKSSQVWEIVTHITWEPTCKKVHHNANFSYGGQIEDTIWDCAQKNSCRFPQGFRPRTCCCRDSASLVEVRTPTHDGTSPVNELTPASINLRKHKRDSSRGTHSPIHLCGSSPPPLQRGASRRLTSTIVGRCCHSACRRFEDLLAVGLSSFVLGCRLECGGVVEVNDWARRGRLRLGTG</sequence>